<dbReference type="Proteomes" id="UP001367508">
    <property type="component" value="Unassembled WGS sequence"/>
</dbReference>
<dbReference type="AlphaFoldDB" id="A0AAN9QMG9"/>
<keyword evidence="2" id="KW-1185">Reference proteome</keyword>
<proteinExistence type="predicted"/>
<sequence length="89" mass="10364">MLLFSCWSYHLFDEGEESCLSKMLYFFSLLCFFTTLRSFNSLKIKTLSEVNPTNVDFKATIYDHSSSSLEHRICHKTPTTPSLKWSTHS</sequence>
<evidence type="ECO:0000313" key="1">
    <source>
        <dbReference type="EMBL" id="KAK7340892.1"/>
    </source>
</evidence>
<reference evidence="1 2" key="1">
    <citation type="submission" date="2024-01" db="EMBL/GenBank/DDBJ databases">
        <title>The genomes of 5 underutilized Papilionoideae crops provide insights into root nodulation and disease resistanc.</title>
        <authorList>
            <person name="Jiang F."/>
        </authorList>
    </citation>
    <scope>NUCLEOTIDE SEQUENCE [LARGE SCALE GENOMIC DNA]</scope>
    <source>
        <strain evidence="1">LVBAO_FW01</strain>
        <tissue evidence="1">Leaves</tissue>
    </source>
</reference>
<evidence type="ECO:0000313" key="2">
    <source>
        <dbReference type="Proteomes" id="UP001367508"/>
    </source>
</evidence>
<name>A0AAN9QMG9_CANGL</name>
<protein>
    <submittedName>
        <fullName evidence="1">Uncharacterized protein</fullName>
    </submittedName>
</protein>
<comment type="caution">
    <text evidence="1">The sequence shown here is derived from an EMBL/GenBank/DDBJ whole genome shotgun (WGS) entry which is preliminary data.</text>
</comment>
<gene>
    <name evidence="1" type="ORF">VNO77_21609</name>
</gene>
<organism evidence="1 2">
    <name type="scientific">Canavalia gladiata</name>
    <name type="common">Sword bean</name>
    <name type="synonym">Dolichos gladiatus</name>
    <dbReference type="NCBI Taxonomy" id="3824"/>
    <lineage>
        <taxon>Eukaryota</taxon>
        <taxon>Viridiplantae</taxon>
        <taxon>Streptophyta</taxon>
        <taxon>Embryophyta</taxon>
        <taxon>Tracheophyta</taxon>
        <taxon>Spermatophyta</taxon>
        <taxon>Magnoliopsida</taxon>
        <taxon>eudicotyledons</taxon>
        <taxon>Gunneridae</taxon>
        <taxon>Pentapetalae</taxon>
        <taxon>rosids</taxon>
        <taxon>fabids</taxon>
        <taxon>Fabales</taxon>
        <taxon>Fabaceae</taxon>
        <taxon>Papilionoideae</taxon>
        <taxon>50 kb inversion clade</taxon>
        <taxon>NPAAA clade</taxon>
        <taxon>indigoferoid/millettioid clade</taxon>
        <taxon>Phaseoleae</taxon>
        <taxon>Canavalia</taxon>
    </lineage>
</organism>
<dbReference type="EMBL" id="JAYMYQ010000004">
    <property type="protein sequence ID" value="KAK7340892.1"/>
    <property type="molecule type" value="Genomic_DNA"/>
</dbReference>
<accession>A0AAN9QMG9</accession>